<dbReference type="RefSeq" id="WP_227706644.1">
    <property type="nucleotide sequence ID" value="NZ_JAJEQX010000004.1"/>
</dbReference>
<keyword evidence="2" id="KW-1185">Reference proteome</keyword>
<name>A0ABS8FTW9_9FIRM</name>
<gene>
    <name evidence="1" type="ORF">LKD70_03390</name>
</gene>
<proteinExistence type="predicted"/>
<comment type="caution">
    <text evidence="1">The sequence shown here is derived from an EMBL/GenBank/DDBJ whole genome shotgun (WGS) entry which is preliminary data.</text>
</comment>
<sequence length="123" mass="14055">MRSRYMIGFVAAFVLFVLFLSAGYQITYDRVMDRQALKQEEISDAQSIAAEGDAVNDTEDGGGYYLCELQGFVVVYLEDRKTIYEFTEIPLTDLPEEVQQEVAEGKYMKDHGDLYAFLENYSS</sequence>
<accession>A0ABS8FTW9</accession>
<evidence type="ECO:0000313" key="1">
    <source>
        <dbReference type="EMBL" id="MCC2253491.1"/>
    </source>
</evidence>
<dbReference type="Proteomes" id="UP001198151">
    <property type="component" value="Unassembled WGS sequence"/>
</dbReference>
<dbReference type="EMBL" id="JAJEQX010000004">
    <property type="protein sequence ID" value="MCC2253491.1"/>
    <property type="molecule type" value="Genomic_DNA"/>
</dbReference>
<reference evidence="1 2" key="1">
    <citation type="submission" date="2021-10" db="EMBL/GenBank/DDBJ databases">
        <title>Anaerobic single-cell dispensing facilitates the cultivation of human gut bacteria.</title>
        <authorList>
            <person name="Afrizal A."/>
        </authorList>
    </citation>
    <scope>NUCLEOTIDE SEQUENCE [LARGE SCALE GENOMIC DNA]</scope>
    <source>
        <strain evidence="1 2">CLA-AA-H200</strain>
    </source>
</reference>
<organism evidence="1 2">
    <name type="scientific">Ruminococcus turbiniformis</name>
    <dbReference type="NCBI Taxonomy" id="2881258"/>
    <lineage>
        <taxon>Bacteria</taxon>
        <taxon>Bacillati</taxon>
        <taxon>Bacillota</taxon>
        <taxon>Clostridia</taxon>
        <taxon>Eubacteriales</taxon>
        <taxon>Oscillospiraceae</taxon>
        <taxon>Ruminococcus</taxon>
    </lineage>
</organism>
<protein>
    <recommendedName>
        <fullName evidence="3">Bypass of forespore C C-terminal domain-containing protein</fullName>
    </recommendedName>
</protein>
<evidence type="ECO:0000313" key="2">
    <source>
        <dbReference type="Proteomes" id="UP001198151"/>
    </source>
</evidence>
<evidence type="ECO:0008006" key="3">
    <source>
        <dbReference type="Google" id="ProtNLM"/>
    </source>
</evidence>